<proteinExistence type="predicted"/>
<protein>
    <submittedName>
        <fullName evidence="1">Uncharacterized protein</fullName>
    </submittedName>
</protein>
<dbReference type="Proteomes" id="UP000003438">
    <property type="component" value="Unassembled WGS sequence"/>
</dbReference>
<dbReference type="AlphaFoldDB" id="D1PRI5"/>
<accession>D1PRI5</accession>
<dbReference type="GO" id="GO:0003677">
    <property type="term" value="F:DNA binding"/>
    <property type="evidence" value="ECO:0007669"/>
    <property type="project" value="InterPro"/>
</dbReference>
<organism evidence="1 2">
    <name type="scientific">Subdoligranulum variabile DSM 15176</name>
    <dbReference type="NCBI Taxonomy" id="411471"/>
    <lineage>
        <taxon>Bacteria</taxon>
        <taxon>Bacillati</taxon>
        <taxon>Bacillota</taxon>
        <taxon>Clostridia</taxon>
        <taxon>Eubacteriales</taxon>
        <taxon>Oscillospiraceae</taxon>
        <taxon>Subdoligranulum</taxon>
    </lineage>
</organism>
<dbReference type="InterPro" id="IPR010982">
    <property type="entry name" value="Lambda_DNA-bd_dom_sf"/>
</dbReference>
<dbReference type="HOGENOM" id="CLU_2071930_0_0_9"/>
<name>D1PRI5_9FIRM</name>
<dbReference type="STRING" id="411471.SUBVAR_07014"/>
<keyword evidence="2" id="KW-1185">Reference proteome</keyword>
<comment type="caution">
    <text evidence="1">The sequence shown here is derived from an EMBL/GenBank/DDBJ whole genome shotgun (WGS) entry which is preliminary data.</text>
</comment>
<sequence>MDFSISFSHKCVNKKCRIRNKNTHKRVDKFRLRHYIVIKSSVFGIFGGAEMCYRFLEEKIKERGIKKTAISVAIGVTPRAFNNKLSGKSPFTWPEVQTIQKRFFPDLDKDRLFQQESA</sequence>
<evidence type="ECO:0000313" key="1">
    <source>
        <dbReference type="EMBL" id="EFB74711.1"/>
    </source>
</evidence>
<evidence type="ECO:0000313" key="2">
    <source>
        <dbReference type="Proteomes" id="UP000003438"/>
    </source>
</evidence>
<dbReference type="SUPFAM" id="SSF47413">
    <property type="entry name" value="lambda repressor-like DNA-binding domains"/>
    <property type="match status" value="1"/>
</dbReference>
<gene>
    <name evidence="1" type="ORF">SUBVAR_07014</name>
</gene>
<dbReference type="EMBL" id="ACBY02000060">
    <property type="protein sequence ID" value="EFB74711.1"/>
    <property type="molecule type" value="Genomic_DNA"/>
</dbReference>
<reference evidence="1" key="1">
    <citation type="submission" date="2009-12" db="EMBL/GenBank/DDBJ databases">
        <authorList>
            <person name="Weinstock G."/>
            <person name="Sodergren E."/>
            <person name="Clifton S."/>
            <person name="Fulton L."/>
            <person name="Fulton B."/>
            <person name="Courtney L."/>
            <person name="Fronick C."/>
            <person name="Harrison M."/>
            <person name="Strong C."/>
            <person name="Farmer C."/>
            <person name="Delahaunty K."/>
            <person name="Markovic C."/>
            <person name="Hall O."/>
            <person name="Minx P."/>
            <person name="Tomlinson C."/>
            <person name="Mitreva M."/>
            <person name="Nelson J."/>
            <person name="Hou S."/>
            <person name="Wollam A."/>
            <person name="Pepin K.H."/>
            <person name="Johnson M."/>
            <person name="Bhonagiri V."/>
            <person name="Nash W.E."/>
            <person name="Warren W."/>
            <person name="Chinwalla A."/>
            <person name="Mardis E.R."/>
            <person name="Wilson R.K."/>
        </authorList>
    </citation>
    <scope>NUCLEOTIDE SEQUENCE [LARGE SCALE GENOMIC DNA]</scope>
    <source>
        <strain evidence="1">DSM 15176</strain>
    </source>
</reference>